<comment type="caution">
    <text evidence="3">The sequence shown here is derived from an EMBL/GenBank/DDBJ whole genome shotgun (WGS) entry which is preliminary data.</text>
</comment>
<reference evidence="3 4" key="1">
    <citation type="submission" date="2012-05" db="EMBL/GenBank/DDBJ databases">
        <title>Recombination and specialization in a pathogen metapopulation.</title>
        <authorList>
            <person name="Gardiner A."/>
            <person name="Kemen E."/>
            <person name="Schultz-Larsen T."/>
            <person name="MacLean D."/>
            <person name="Van Oosterhout C."/>
            <person name="Jones J.D.G."/>
        </authorList>
    </citation>
    <scope>NUCLEOTIDE SEQUENCE [LARGE SCALE GENOMIC DNA]</scope>
    <source>
        <strain evidence="3 4">Ac Nc2</strain>
    </source>
</reference>
<evidence type="ECO:0000256" key="2">
    <source>
        <dbReference type="SAM" id="SignalP"/>
    </source>
</evidence>
<feature type="compositionally biased region" description="Basic residues" evidence="1">
    <location>
        <begin position="174"/>
        <end position="186"/>
    </location>
</feature>
<evidence type="ECO:0008006" key="5">
    <source>
        <dbReference type="Google" id="ProtNLM"/>
    </source>
</evidence>
<evidence type="ECO:0000313" key="3">
    <source>
        <dbReference type="EMBL" id="CCI43699.1"/>
    </source>
</evidence>
<feature type="chain" id="PRO_5001529554" description="RxLR effector protein" evidence="2">
    <location>
        <begin position="28"/>
        <end position="245"/>
    </location>
</feature>
<keyword evidence="2" id="KW-0732">Signal</keyword>
<name>A0A024GAK1_9STRA</name>
<dbReference type="Proteomes" id="UP000053237">
    <property type="component" value="Unassembled WGS sequence"/>
</dbReference>
<evidence type="ECO:0000313" key="4">
    <source>
        <dbReference type="Proteomes" id="UP000053237"/>
    </source>
</evidence>
<protein>
    <recommendedName>
        <fullName evidence="5">RxLR effector protein</fullName>
    </recommendedName>
</protein>
<evidence type="ECO:0000256" key="1">
    <source>
        <dbReference type="SAM" id="MobiDB-lite"/>
    </source>
</evidence>
<keyword evidence="4" id="KW-1185">Reference proteome</keyword>
<feature type="signal peptide" evidence="2">
    <location>
        <begin position="1"/>
        <end position="27"/>
    </location>
</feature>
<feature type="region of interest" description="Disordered" evidence="1">
    <location>
        <begin position="169"/>
        <end position="245"/>
    </location>
</feature>
<accession>A0A024GAK1</accession>
<gene>
    <name evidence="3" type="ORF">BN9_044830</name>
</gene>
<dbReference type="InParanoid" id="A0A024GAK1"/>
<organism evidence="3 4">
    <name type="scientific">Albugo candida</name>
    <dbReference type="NCBI Taxonomy" id="65357"/>
    <lineage>
        <taxon>Eukaryota</taxon>
        <taxon>Sar</taxon>
        <taxon>Stramenopiles</taxon>
        <taxon>Oomycota</taxon>
        <taxon>Peronosporomycetes</taxon>
        <taxon>Albuginales</taxon>
        <taxon>Albuginaceae</taxon>
        <taxon>Albugo</taxon>
    </lineage>
</organism>
<dbReference type="AlphaFoldDB" id="A0A024GAK1"/>
<sequence>MRTPMFSSPFDLLLYSVALTTLLEGNGMPINHSEKLQSKSVEQSELQMSGSSCFDLPRVSTVKNNLRVGTIISSQNINEKRVERSLADCQDPDYGTLTAERVITRNGLSHELHEDYSALSNQFHNFNLKDVSEETPISTQLRAGSEAKSELAKMKPLCRHKDSYTNLNGPIVKSKYRMPRAKRHYKEKSSTSSVPEERDSDDDRCDRPVENVHYEHPRFERDYSYQGKFSSNNGGVNRLGGQDQT</sequence>
<feature type="compositionally biased region" description="Basic and acidic residues" evidence="1">
    <location>
        <begin position="204"/>
        <end position="223"/>
    </location>
</feature>
<proteinExistence type="predicted"/>
<dbReference type="EMBL" id="CAIX01000054">
    <property type="protein sequence ID" value="CCI43699.1"/>
    <property type="molecule type" value="Genomic_DNA"/>
</dbReference>